<dbReference type="Pfam" id="PF00512">
    <property type="entry name" value="HisKA"/>
    <property type="match status" value="1"/>
</dbReference>
<dbReference type="InterPro" id="IPR003660">
    <property type="entry name" value="HAMP_dom"/>
</dbReference>
<comment type="cofactor">
    <cofactor evidence="2">
        <name>a divalent metal cation</name>
        <dbReference type="ChEBI" id="CHEBI:60240"/>
    </cofactor>
</comment>
<gene>
    <name evidence="15" type="ORF">CNX65_08600</name>
</gene>
<evidence type="ECO:0000313" key="16">
    <source>
        <dbReference type="Proteomes" id="UP000218505"/>
    </source>
</evidence>
<evidence type="ECO:0000256" key="7">
    <source>
        <dbReference type="ARBA" id="ARBA00022692"/>
    </source>
</evidence>
<dbReference type="KEGG" id="apre:CNX65_08600"/>
<dbReference type="PANTHER" id="PTHR45436">
    <property type="entry name" value="SENSOR HISTIDINE KINASE YKOH"/>
    <property type="match status" value="1"/>
</dbReference>
<feature type="domain" description="Histidine kinase" evidence="13">
    <location>
        <begin position="280"/>
        <end position="494"/>
    </location>
</feature>
<evidence type="ECO:0000256" key="5">
    <source>
        <dbReference type="ARBA" id="ARBA00022553"/>
    </source>
</evidence>
<keyword evidence="8 15" id="KW-0418">Kinase</keyword>
<reference evidence="15" key="1">
    <citation type="submission" date="2017-09" db="EMBL/GenBank/DDBJ databases">
        <title>Complete Genome Sequence of ansamitocin-producing Bacterium Actinosynnema pretiosum X47.</title>
        <authorList>
            <person name="Cao G."/>
            <person name="Zong G."/>
            <person name="Zhong C."/>
            <person name="Fu J."/>
        </authorList>
    </citation>
    <scope>NUCLEOTIDE SEQUENCE [LARGE SCALE GENOMIC DNA]</scope>
    <source>
        <strain evidence="15">X47</strain>
    </source>
</reference>
<dbReference type="RefSeq" id="WP_096492286.1">
    <property type="nucleotide sequence ID" value="NZ_CP023445.1"/>
</dbReference>
<dbReference type="Pfam" id="PF02518">
    <property type="entry name" value="HATPase_c"/>
    <property type="match status" value="1"/>
</dbReference>
<evidence type="ECO:0000259" key="13">
    <source>
        <dbReference type="PROSITE" id="PS50109"/>
    </source>
</evidence>
<dbReference type="PROSITE" id="PS50109">
    <property type="entry name" value="HIS_KIN"/>
    <property type="match status" value="1"/>
</dbReference>
<dbReference type="FunFam" id="1.10.287.130:FF:000001">
    <property type="entry name" value="Two-component sensor histidine kinase"/>
    <property type="match status" value="1"/>
</dbReference>
<dbReference type="Proteomes" id="UP000218505">
    <property type="component" value="Chromosome"/>
</dbReference>
<dbReference type="Gene3D" id="6.10.340.10">
    <property type="match status" value="1"/>
</dbReference>
<dbReference type="EC" id="2.7.13.3" evidence="4"/>
<dbReference type="PRINTS" id="PR00344">
    <property type="entry name" value="BCTRLSENSOR"/>
</dbReference>
<keyword evidence="7 12" id="KW-0812">Transmembrane</keyword>
<keyword evidence="10" id="KW-0902">Two-component regulatory system</keyword>
<evidence type="ECO:0000313" key="15">
    <source>
        <dbReference type="EMBL" id="ATE53338.1"/>
    </source>
</evidence>
<keyword evidence="5" id="KW-0597">Phosphoprotein</keyword>
<dbReference type="Gene3D" id="3.30.565.10">
    <property type="entry name" value="Histidine kinase-like ATPase, C-terminal domain"/>
    <property type="match status" value="1"/>
</dbReference>
<dbReference type="SMART" id="SM00387">
    <property type="entry name" value="HATPase_c"/>
    <property type="match status" value="1"/>
</dbReference>
<evidence type="ECO:0000256" key="4">
    <source>
        <dbReference type="ARBA" id="ARBA00012438"/>
    </source>
</evidence>
<comment type="catalytic activity">
    <reaction evidence="1">
        <text>ATP + protein L-histidine = ADP + protein N-phospho-L-histidine.</text>
        <dbReference type="EC" id="2.7.13.3"/>
    </reaction>
</comment>
<organism evidence="15 16">
    <name type="scientific">Actinosynnema pretiosum</name>
    <dbReference type="NCBI Taxonomy" id="42197"/>
    <lineage>
        <taxon>Bacteria</taxon>
        <taxon>Bacillati</taxon>
        <taxon>Actinomycetota</taxon>
        <taxon>Actinomycetes</taxon>
        <taxon>Pseudonocardiales</taxon>
        <taxon>Pseudonocardiaceae</taxon>
        <taxon>Actinosynnema</taxon>
    </lineage>
</organism>
<dbReference type="SUPFAM" id="SSF55874">
    <property type="entry name" value="ATPase domain of HSP90 chaperone/DNA topoisomerase II/histidine kinase"/>
    <property type="match status" value="1"/>
</dbReference>
<evidence type="ECO:0000256" key="3">
    <source>
        <dbReference type="ARBA" id="ARBA00004236"/>
    </source>
</evidence>
<dbReference type="PANTHER" id="PTHR45436:SF5">
    <property type="entry name" value="SENSOR HISTIDINE KINASE TRCS"/>
    <property type="match status" value="1"/>
</dbReference>
<keyword evidence="6" id="KW-0808">Transferase</keyword>
<dbReference type="InterPro" id="IPR036890">
    <property type="entry name" value="HATPase_C_sf"/>
</dbReference>
<evidence type="ECO:0000256" key="12">
    <source>
        <dbReference type="SAM" id="Phobius"/>
    </source>
</evidence>
<evidence type="ECO:0000256" key="10">
    <source>
        <dbReference type="ARBA" id="ARBA00023012"/>
    </source>
</evidence>
<dbReference type="GO" id="GO:0005886">
    <property type="term" value="C:plasma membrane"/>
    <property type="evidence" value="ECO:0007669"/>
    <property type="project" value="UniProtKB-SubCell"/>
</dbReference>
<evidence type="ECO:0000256" key="2">
    <source>
        <dbReference type="ARBA" id="ARBA00001968"/>
    </source>
</evidence>
<dbReference type="EMBL" id="CP023445">
    <property type="protein sequence ID" value="ATE53338.1"/>
    <property type="molecule type" value="Genomic_DNA"/>
</dbReference>
<evidence type="ECO:0000256" key="9">
    <source>
        <dbReference type="ARBA" id="ARBA00022989"/>
    </source>
</evidence>
<dbReference type="Gene3D" id="1.10.287.130">
    <property type="match status" value="1"/>
</dbReference>
<dbReference type="GO" id="GO:0005509">
    <property type="term" value="F:calcium ion binding"/>
    <property type="evidence" value="ECO:0007669"/>
    <property type="project" value="UniProtKB-ARBA"/>
</dbReference>
<proteinExistence type="predicted"/>
<keyword evidence="9 12" id="KW-1133">Transmembrane helix</keyword>
<dbReference type="InterPro" id="IPR050428">
    <property type="entry name" value="TCS_sensor_his_kinase"/>
</dbReference>
<sequence length="494" mass="52004">MSSSPPRDTRWRTPARWPLRARLIAEQVVLLSLVCVIIGVVTGFALRDFLVQRLDQQLTQTAGRAGFGPGRDDPVFMADPPSRSGEHVLNGPGFGPGTLVFETLGGTVEANRVDTAGALETITDQTALTALSSVPADGRTRTVELGALGGYRVVSVQFRTGTVVTGLPLSEVNSTVLRMGLILGGVALGGLITVGLAGALIIRRTLEPLERVAATAGRVAELPLHEGEVALAERVPAADATPDTEVGQVGLALNRMLGHVGEALSARHASETRVRQFVADASHELRTPLAAIRGYAELTRRSRDSVSPEIAHAMGRVESEAVRMTSLVEDLLLLARLDAGRPLELGEVDLSRLVVDSVSDARIAGREHDWRLALPPEAVTVRGDADRLRQVLANLLSNARTHTPPGTTVTTALNPGRAGRVELVVEDDGPGIPEALQPEVFERFARGDSSRSRAAGSTGLGLSIVAAVVSAHGGSVRVDSRPGATRFTVSLPAG</sequence>
<dbReference type="InterPro" id="IPR003594">
    <property type="entry name" value="HATPase_dom"/>
</dbReference>
<dbReference type="PROSITE" id="PS50885">
    <property type="entry name" value="HAMP"/>
    <property type="match status" value="1"/>
</dbReference>
<feature type="transmembrane region" description="Helical" evidence="12">
    <location>
        <begin position="179"/>
        <end position="202"/>
    </location>
</feature>
<dbReference type="FunFam" id="3.30.565.10:FF:000006">
    <property type="entry name" value="Sensor histidine kinase WalK"/>
    <property type="match status" value="1"/>
</dbReference>
<dbReference type="CDD" id="cd00082">
    <property type="entry name" value="HisKA"/>
    <property type="match status" value="1"/>
</dbReference>
<evidence type="ECO:0000256" key="11">
    <source>
        <dbReference type="ARBA" id="ARBA00023136"/>
    </source>
</evidence>
<dbReference type="InterPro" id="IPR005467">
    <property type="entry name" value="His_kinase_dom"/>
</dbReference>
<evidence type="ECO:0000259" key="14">
    <source>
        <dbReference type="PROSITE" id="PS50885"/>
    </source>
</evidence>
<dbReference type="CDD" id="cd00075">
    <property type="entry name" value="HATPase"/>
    <property type="match status" value="1"/>
</dbReference>
<dbReference type="InterPro" id="IPR004358">
    <property type="entry name" value="Sig_transdc_His_kin-like_C"/>
</dbReference>
<accession>A0A290Z2V4</accession>
<dbReference type="SMART" id="SM00388">
    <property type="entry name" value="HisKA"/>
    <property type="match status" value="1"/>
</dbReference>
<feature type="transmembrane region" description="Helical" evidence="12">
    <location>
        <begin position="21"/>
        <end position="46"/>
    </location>
</feature>
<protein>
    <recommendedName>
        <fullName evidence="4">histidine kinase</fullName>
        <ecNumber evidence="4">2.7.13.3</ecNumber>
    </recommendedName>
</protein>
<comment type="subcellular location">
    <subcellularLocation>
        <location evidence="3">Cell membrane</location>
    </subcellularLocation>
</comment>
<dbReference type="GO" id="GO:0000155">
    <property type="term" value="F:phosphorelay sensor kinase activity"/>
    <property type="evidence" value="ECO:0007669"/>
    <property type="project" value="InterPro"/>
</dbReference>
<evidence type="ECO:0000256" key="6">
    <source>
        <dbReference type="ARBA" id="ARBA00022679"/>
    </source>
</evidence>
<feature type="domain" description="HAMP" evidence="14">
    <location>
        <begin position="203"/>
        <end position="265"/>
    </location>
</feature>
<dbReference type="SUPFAM" id="SSF47384">
    <property type="entry name" value="Homodimeric domain of signal transducing histidine kinase"/>
    <property type="match status" value="1"/>
</dbReference>
<keyword evidence="16" id="KW-1185">Reference proteome</keyword>
<evidence type="ECO:0000256" key="1">
    <source>
        <dbReference type="ARBA" id="ARBA00000085"/>
    </source>
</evidence>
<dbReference type="InterPro" id="IPR003661">
    <property type="entry name" value="HisK_dim/P_dom"/>
</dbReference>
<evidence type="ECO:0000256" key="8">
    <source>
        <dbReference type="ARBA" id="ARBA00022777"/>
    </source>
</evidence>
<name>A0A290Z2V4_9PSEU</name>
<keyword evidence="11 12" id="KW-0472">Membrane</keyword>
<dbReference type="SMART" id="SM00304">
    <property type="entry name" value="HAMP"/>
    <property type="match status" value="1"/>
</dbReference>
<dbReference type="AlphaFoldDB" id="A0A290Z2V4"/>
<dbReference type="InterPro" id="IPR036097">
    <property type="entry name" value="HisK_dim/P_sf"/>
</dbReference>